<comment type="caution">
    <text evidence="2">The sequence shown here is derived from an EMBL/GenBank/DDBJ whole genome shotgun (WGS) entry which is preliminary data.</text>
</comment>
<dbReference type="Proteomes" id="UP001428341">
    <property type="component" value="Unassembled WGS sequence"/>
</dbReference>
<keyword evidence="3" id="KW-1185">Reference proteome</keyword>
<organism evidence="2 3">
    <name type="scientific">Citrus x changshan-huyou</name>
    <dbReference type="NCBI Taxonomy" id="2935761"/>
    <lineage>
        <taxon>Eukaryota</taxon>
        <taxon>Viridiplantae</taxon>
        <taxon>Streptophyta</taxon>
        <taxon>Embryophyta</taxon>
        <taxon>Tracheophyta</taxon>
        <taxon>Spermatophyta</taxon>
        <taxon>Magnoliopsida</taxon>
        <taxon>eudicotyledons</taxon>
        <taxon>Gunneridae</taxon>
        <taxon>Pentapetalae</taxon>
        <taxon>rosids</taxon>
        <taxon>malvids</taxon>
        <taxon>Sapindales</taxon>
        <taxon>Rutaceae</taxon>
        <taxon>Aurantioideae</taxon>
        <taxon>Citrus</taxon>
    </lineage>
</organism>
<proteinExistence type="predicted"/>
<protein>
    <submittedName>
        <fullName evidence="2">Uncharacterized protein</fullName>
    </submittedName>
</protein>
<reference evidence="2 3" key="1">
    <citation type="submission" date="2024-05" db="EMBL/GenBank/DDBJ databases">
        <title>Haplotype-resolved chromosome-level genome assembly of Huyou (Citrus changshanensis).</title>
        <authorList>
            <person name="Miao C."/>
            <person name="Chen W."/>
            <person name="Wu Y."/>
            <person name="Wang L."/>
            <person name="Zhao S."/>
            <person name="Grierson D."/>
            <person name="Xu C."/>
            <person name="Chen K."/>
        </authorList>
    </citation>
    <scope>NUCLEOTIDE SEQUENCE [LARGE SCALE GENOMIC DNA]</scope>
    <source>
        <strain evidence="2">01-14</strain>
        <tissue evidence="2">Leaf</tissue>
    </source>
</reference>
<evidence type="ECO:0000313" key="2">
    <source>
        <dbReference type="EMBL" id="KAK9175448.1"/>
    </source>
</evidence>
<keyword evidence="1" id="KW-0472">Membrane</keyword>
<accession>A0AAP0LHK0</accession>
<feature type="transmembrane region" description="Helical" evidence="1">
    <location>
        <begin position="20"/>
        <end position="40"/>
    </location>
</feature>
<dbReference type="AlphaFoldDB" id="A0AAP0LHK0"/>
<dbReference type="EMBL" id="JBCGBO010000025">
    <property type="protein sequence ID" value="KAK9175448.1"/>
    <property type="molecule type" value="Genomic_DNA"/>
</dbReference>
<gene>
    <name evidence="2" type="ORF">WN944_027455</name>
</gene>
<keyword evidence="1" id="KW-1133">Transmembrane helix</keyword>
<evidence type="ECO:0000313" key="3">
    <source>
        <dbReference type="Proteomes" id="UP001428341"/>
    </source>
</evidence>
<evidence type="ECO:0000256" key="1">
    <source>
        <dbReference type="SAM" id="Phobius"/>
    </source>
</evidence>
<keyword evidence="1" id="KW-0812">Transmembrane</keyword>
<name>A0AAP0LHK0_9ROSI</name>
<sequence>MNKKWREIQLSLSFSCKLTFTFLSSHAGFTFTFLFLSFHFPLSRKSRPPSPARATVQDLLPLQPASSILVNFLLEIQIPFLY</sequence>